<evidence type="ECO:0000256" key="1">
    <source>
        <dbReference type="SAM" id="Phobius"/>
    </source>
</evidence>
<proteinExistence type="predicted"/>
<feature type="signal peptide" evidence="2">
    <location>
        <begin position="1"/>
        <end position="27"/>
    </location>
</feature>
<dbReference type="OrthoDB" id="2502591at2759"/>
<sequence>MMNLSQIPLLFITIGSLVLNQIPLSSGMHEGFVEREPAHGCFEPHQVDSIETDRSHVEPVPANDAIVDSKMEEIHQKINLLKRHNMQELDDVSDHLEQLHEYLIVNTVSSSMMMPQSLVEPLFENTPFSLKGCFHFFRSPSDKSSLEGMTQIKRIVASEVVPIWEYLQEKFIKFKCKGEDDAEIKLKYLKSLFLLGDYIYKNKLLKGKPTGEIEIFKPDTIINLVNFHVQLLIISKGKRLFESPEWVTPQIDLLISNPSLKHFHRSIKGLKKTKKNFLEYLILRSIMENYEFLCPIRRDDYPLEIEPYFQAFLDTNFIQQERKDCVLKSQGSVENIKSVFLPALKMIVEFFENMDNLESDEWSTRQVQKFQVLISFCILNFIIKYHLWMIVHVFPEFTRVLMSKISFMFSLLSQDKNRSQLKLAKKELMLIAEMYEQKYFVVKWIKVVCPLFLAKKKSRT</sequence>
<evidence type="ECO:0000313" key="6">
    <source>
        <dbReference type="Proteomes" id="UP000325313"/>
    </source>
</evidence>
<comment type="caution">
    <text evidence="3">The sequence shown here is derived from an EMBL/GenBank/DDBJ whole genome shotgun (WGS) entry which is preliminary data.</text>
</comment>
<gene>
    <name evidence="3" type="ORF">PGT21_014463</name>
    <name evidence="4" type="ORF">PGTUg99_027182</name>
</gene>
<keyword evidence="5" id="KW-1185">Reference proteome</keyword>
<dbReference type="EMBL" id="VSWC01000106">
    <property type="protein sequence ID" value="KAA1085669.1"/>
    <property type="molecule type" value="Genomic_DNA"/>
</dbReference>
<evidence type="ECO:0000256" key="2">
    <source>
        <dbReference type="SAM" id="SignalP"/>
    </source>
</evidence>
<feature type="transmembrane region" description="Helical" evidence="1">
    <location>
        <begin position="372"/>
        <end position="394"/>
    </location>
</feature>
<keyword evidence="1" id="KW-0472">Membrane</keyword>
<dbReference type="EMBL" id="VDEP01000036">
    <property type="protein sequence ID" value="KAA1136082.1"/>
    <property type="molecule type" value="Genomic_DNA"/>
</dbReference>
<accession>A0A5B0ND59</accession>
<feature type="chain" id="PRO_5036137451" evidence="2">
    <location>
        <begin position="28"/>
        <end position="460"/>
    </location>
</feature>
<evidence type="ECO:0000313" key="3">
    <source>
        <dbReference type="EMBL" id="KAA1085669.1"/>
    </source>
</evidence>
<dbReference type="AlphaFoldDB" id="A0A5B0ND59"/>
<keyword evidence="2" id="KW-0732">Signal</keyword>
<evidence type="ECO:0000313" key="4">
    <source>
        <dbReference type="EMBL" id="KAA1136082.1"/>
    </source>
</evidence>
<name>A0A5B0ND59_PUCGR</name>
<dbReference type="Proteomes" id="UP000324748">
    <property type="component" value="Unassembled WGS sequence"/>
</dbReference>
<keyword evidence="1" id="KW-0812">Transmembrane</keyword>
<dbReference type="Proteomes" id="UP000325313">
    <property type="component" value="Unassembled WGS sequence"/>
</dbReference>
<reference evidence="5 6" key="1">
    <citation type="submission" date="2019-05" db="EMBL/GenBank/DDBJ databases">
        <title>Emergence of the Ug99 lineage of the wheat stem rust pathogen through somatic hybridization.</title>
        <authorList>
            <person name="Li F."/>
            <person name="Upadhyaya N.M."/>
            <person name="Sperschneider J."/>
            <person name="Matny O."/>
            <person name="Nguyen-Phuc H."/>
            <person name="Mago R."/>
            <person name="Raley C."/>
            <person name="Miller M.E."/>
            <person name="Silverstein K.A.T."/>
            <person name="Henningsen E."/>
            <person name="Hirsch C.D."/>
            <person name="Visser B."/>
            <person name="Pretorius Z.A."/>
            <person name="Steffenson B.J."/>
            <person name="Schwessinger B."/>
            <person name="Dodds P.N."/>
            <person name="Figueroa M."/>
        </authorList>
    </citation>
    <scope>NUCLEOTIDE SEQUENCE [LARGE SCALE GENOMIC DNA]</scope>
    <source>
        <strain evidence="3">21-0</strain>
        <strain evidence="4 6">Ug99</strain>
    </source>
</reference>
<organism evidence="3 5">
    <name type="scientific">Puccinia graminis f. sp. tritici</name>
    <dbReference type="NCBI Taxonomy" id="56615"/>
    <lineage>
        <taxon>Eukaryota</taxon>
        <taxon>Fungi</taxon>
        <taxon>Dikarya</taxon>
        <taxon>Basidiomycota</taxon>
        <taxon>Pucciniomycotina</taxon>
        <taxon>Pucciniomycetes</taxon>
        <taxon>Pucciniales</taxon>
        <taxon>Pucciniaceae</taxon>
        <taxon>Puccinia</taxon>
    </lineage>
</organism>
<protein>
    <submittedName>
        <fullName evidence="3">Uncharacterized protein</fullName>
    </submittedName>
</protein>
<keyword evidence="1" id="KW-1133">Transmembrane helix</keyword>
<evidence type="ECO:0000313" key="5">
    <source>
        <dbReference type="Proteomes" id="UP000324748"/>
    </source>
</evidence>